<evidence type="ECO:0000313" key="3">
    <source>
        <dbReference type="Proteomes" id="UP001180616"/>
    </source>
</evidence>
<feature type="domain" description="Cyanophage baseplate Pam3 plug gp18" evidence="1">
    <location>
        <begin position="6"/>
        <end position="101"/>
    </location>
</feature>
<dbReference type="EMBL" id="CP133659">
    <property type="protein sequence ID" value="WMW66666.1"/>
    <property type="molecule type" value="Genomic_DNA"/>
</dbReference>
<gene>
    <name evidence="2" type="ORF">KPS_001270</name>
</gene>
<dbReference type="Pfam" id="PF22479">
    <property type="entry name" value="Pam3_gp18"/>
    <property type="match status" value="1"/>
</dbReference>
<protein>
    <recommendedName>
        <fullName evidence="1">Cyanophage baseplate Pam3 plug gp18 domain-containing protein</fullName>
    </recommendedName>
</protein>
<organism evidence="2 3">
    <name type="scientific">Nitratidesulfovibrio liaohensis</name>
    <dbReference type="NCBI Taxonomy" id="2604158"/>
    <lineage>
        <taxon>Bacteria</taxon>
        <taxon>Pseudomonadati</taxon>
        <taxon>Thermodesulfobacteriota</taxon>
        <taxon>Desulfovibrionia</taxon>
        <taxon>Desulfovibrionales</taxon>
        <taxon>Desulfovibrionaceae</taxon>
        <taxon>Nitratidesulfovibrio</taxon>
    </lineage>
</organism>
<keyword evidence="3" id="KW-1185">Reference proteome</keyword>
<proteinExistence type="predicted"/>
<dbReference type="InterPro" id="IPR054252">
    <property type="entry name" value="Pam3_gp18"/>
</dbReference>
<evidence type="ECO:0000259" key="1">
    <source>
        <dbReference type="Pfam" id="PF22479"/>
    </source>
</evidence>
<evidence type="ECO:0000313" key="2">
    <source>
        <dbReference type="EMBL" id="WMW66666.1"/>
    </source>
</evidence>
<dbReference type="RefSeq" id="WP_309542530.1">
    <property type="nucleotide sequence ID" value="NZ_CP133659.1"/>
</dbReference>
<name>A0ABY9R4I1_9BACT</name>
<sequence length="109" mass="11705">MATTTYIIPLTPEPQAFGITLAGRELRLTLRWLDVDEGGWVLDIHEPESAAAIVCGIPLVGGVDLLEPYEYLSLGGELRISSDLPPTMGNLGDGVDLLFITPEGREVDA</sequence>
<accession>A0ABY9R4I1</accession>
<dbReference type="Proteomes" id="UP001180616">
    <property type="component" value="Chromosome"/>
</dbReference>
<reference evidence="2" key="1">
    <citation type="submission" date="2023-09" db="EMBL/GenBank/DDBJ databases">
        <authorList>
            <consortium name="CW5 consortium"/>
            <person name="Lu C.-W."/>
        </authorList>
    </citation>
    <scope>NUCLEOTIDE SEQUENCE</scope>
    <source>
        <strain evidence="2">KPS</strain>
    </source>
</reference>